<dbReference type="InterPro" id="IPR044867">
    <property type="entry name" value="DEUBAD_dom"/>
</dbReference>
<proteinExistence type="predicted"/>
<evidence type="ECO:0000256" key="1">
    <source>
        <dbReference type="ARBA" id="ARBA00004123"/>
    </source>
</evidence>
<evidence type="ECO:0000256" key="3">
    <source>
        <dbReference type="SAM" id="MobiDB-lite"/>
    </source>
</evidence>
<feature type="domain" description="DEUBAD" evidence="4">
    <location>
        <begin position="88"/>
        <end position="201"/>
    </location>
</feature>
<dbReference type="PANTHER" id="PTHR13052">
    <property type="entry name" value="NFRKB-RELATED"/>
    <property type="match status" value="1"/>
</dbReference>
<organism evidence="5">
    <name type="scientific">Sesamum latifolium</name>
    <dbReference type="NCBI Taxonomy" id="2727402"/>
    <lineage>
        <taxon>Eukaryota</taxon>
        <taxon>Viridiplantae</taxon>
        <taxon>Streptophyta</taxon>
        <taxon>Embryophyta</taxon>
        <taxon>Tracheophyta</taxon>
        <taxon>Spermatophyta</taxon>
        <taxon>Magnoliopsida</taxon>
        <taxon>eudicotyledons</taxon>
        <taxon>Gunneridae</taxon>
        <taxon>Pentapetalae</taxon>
        <taxon>asterids</taxon>
        <taxon>lamiids</taxon>
        <taxon>Lamiales</taxon>
        <taxon>Pedaliaceae</taxon>
        <taxon>Sesamum</taxon>
    </lineage>
</organism>
<dbReference type="EMBL" id="JACGWN010000002">
    <property type="protein sequence ID" value="KAL0460264.1"/>
    <property type="molecule type" value="Genomic_DNA"/>
</dbReference>
<feature type="compositionally biased region" description="Acidic residues" evidence="3">
    <location>
        <begin position="45"/>
        <end position="58"/>
    </location>
</feature>
<accession>A0AAW2Y3H0</accession>
<dbReference type="PROSITE" id="PS51916">
    <property type="entry name" value="DEUBAD"/>
    <property type="match status" value="1"/>
</dbReference>
<sequence length="456" mass="51788">MAIEKNSFKVARFDAEFHSPHSRDTLMSSEDDEDFQRRNSTSAVESDDDDDDFDDCDSGAGSDDFDLLELGETGEEFCQVGDQTCSIPYELYDLPGLKDVLSMEVWNEVLTEEERFGLSKYLPDMDQENFVRTLKELFSGDNLHFGSPVDKLFEMLKGGLCEPRVALYRQGLNFFRRRQHYHNLRKHQNALVNNLCQIRDAWLNCKGYSIEEKLRVLNIMKSQKSLMNENMEEFGSESSDREESPDGLWGKKPKDRKSVQKTGQYSGYGPASDITPHGRKTTMESAKPAKRNPKGTLKLVGSKATSMKELVEPFPPNHSGVDMKPGRYGPGLPVSRFNKDLGYDSSEAVRMDEQRLEDDDEAETMYEVAVHRDRYFPRVGANDKPATSKWKKHEGPRAEEHIDSFMGIPISARNNLHALGRNKPINKLADIKVLTAKPSSARNIFDGGKKVKYTEK</sequence>
<protein>
    <recommendedName>
        <fullName evidence="4">DEUBAD domain-containing protein</fullName>
    </recommendedName>
</protein>
<keyword evidence="2" id="KW-0539">Nucleus</keyword>
<evidence type="ECO:0000313" key="5">
    <source>
        <dbReference type="EMBL" id="KAL0460264.1"/>
    </source>
</evidence>
<feature type="region of interest" description="Disordered" evidence="3">
    <location>
        <begin position="20"/>
        <end position="58"/>
    </location>
</feature>
<dbReference type="GO" id="GO:0031011">
    <property type="term" value="C:Ino80 complex"/>
    <property type="evidence" value="ECO:0007669"/>
    <property type="project" value="InterPro"/>
</dbReference>
<reference evidence="5" key="1">
    <citation type="submission" date="2020-06" db="EMBL/GenBank/DDBJ databases">
        <authorList>
            <person name="Li T."/>
            <person name="Hu X."/>
            <person name="Zhang T."/>
            <person name="Song X."/>
            <person name="Zhang H."/>
            <person name="Dai N."/>
            <person name="Sheng W."/>
            <person name="Hou X."/>
            <person name="Wei L."/>
        </authorList>
    </citation>
    <scope>NUCLEOTIDE SEQUENCE</scope>
    <source>
        <strain evidence="5">KEN1</strain>
        <tissue evidence="5">Leaf</tissue>
    </source>
</reference>
<evidence type="ECO:0000256" key="2">
    <source>
        <dbReference type="ARBA" id="ARBA00023242"/>
    </source>
</evidence>
<comment type="caution">
    <text evidence="5">The sequence shown here is derived from an EMBL/GenBank/DDBJ whole genome shotgun (WGS) entry which is preliminary data.</text>
</comment>
<gene>
    <name evidence="5" type="ORF">Slati_0653600</name>
</gene>
<dbReference type="AlphaFoldDB" id="A0AAW2Y3H0"/>
<dbReference type="PANTHER" id="PTHR13052:SF0">
    <property type="entry name" value="DNA-BINDING PROTEIN-LIKE"/>
    <property type="match status" value="1"/>
</dbReference>
<dbReference type="InterPro" id="IPR024867">
    <property type="entry name" value="NFRKB"/>
</dbReference>
<evidence type="ECO:0000259" key="4">
    <source>
        <dbReference type="PROSITE" id="PS51916"/>
    </source>
</evidence>
<feature type="region of interest" description="Disordered" evidence="3">
    <location>
        <begin position="231"/>
        <end position="297"/>
    </location>
</feature>
<comment type="subcellular location">
    <subcellularLocation>
        <location evidence="1">Nucleus</location>
    </subcellularLocation>
</comment>
<reference evidence="5" key="2">
    <citation type="journal article" date="2024" name="Plant">
        <title>Genomic evolution and insights into agronomic trait innovations of Sesamum species.</title>
        <authorList>
            <person name="Miao H."/>
            <person name="Wang L."/>
            <person name="Qu L."/>
            <person name="Liu H."/>
            <person name="Sun Y."/>
            <person name="Le M."/>
            <person name="Wang Q."/>
            <person name="Wei S."/>
            <person name="Zheng Y."/>
            <person name="Lin W."/>
            <person name="Duan Y."/>
            <person name="Cao H."/>
            <person name="Xiong S."/>
            <person name="Wang X."/>
            <person name="Wei L."/>
            <person name="Li C."/>
            <person name="Ma Q."/>
            <person name="Ju M."/>
            <person name="Zhao R."/>
            <person name="Li G."/>
            <person name="Mu C."/>
            <person name="Tian Q."/>
            <person name="Mei H."/>
            <person name="Zhang T."/>
            <person name="Gao T."/>
            <person name="Zhang H."/>
        </authorList>
    </citation>
    <scope>NUCLEOTIDE SEQUENCE</scope>
    <source>
        <strain evidence="5">KEN1</strain>
    </source>
</reference>
<dbReference type="CDD" id="cd21865">
    <property type="entry name" value="DEUBAD_NFRKB"/>
    <property type="match status" value="1"/>
</dbReference>
<name>A0AAW2Y3H0_9LAMI</name>